<dbReference type="EMBL" id="AE017283">
    <property type="protein sequence ID" value="AAT83095.1"/>
    <property type="molecule type" value="Genomic_DNA"/>
</dbReference>
<evidence type="ECO:0000313" key="1">
    <source>
        <dbReference type="EMBL" id="AAT83095.1"/>
    </source>
</evidence>
<evidence type="ECO:0000313" key="2">
    <source>
        <dbReference type="Proteomes" id="UP000000603"/>
    </source>
</evidence>
<name>Q6A820_CUTAK</name>
<sequence length="86" mass="9616">MKDRPDIFRAQSMLSLLLGSCTHTDMVQTNSIVEIIPPSHHDNNWAASHRNETRIRADPSITDQAARAKSVRVFSALIDSQRSLTS</sequence>
<dbReference type="HOGENOM" id="CLU_200511_0_0_11"/>
<reference evidence="1 2" key="1">
    <citation type="journal article" date="2004" name="Science">
        <title>The complete genome sequence of Propionibacterium acnes, a commensal of human skin.</title>
        <authorList>
            <person name="Bruggemann H."/>
            <person name="Henne A."/>
            <person name="Hoster F."/>
            <person name="Liesegang H."/>
            <person name="Wiezer A."/>
            <person name="Strittmatter A."/>
            <person name="Hujer S."/>
            <person name="Durre P."/>
            <person name="Gottschalk G."/>
        </authorList>
    </citation>
    <scope>NUCLEOTIDE SEQUENCE [LARGE SCALE GENOMIC DNA]</scope>
    <source>
        <strain evidence="2">DSM 16379 / KPA171202</strain>
    </source>
</reference>
<dbReference type="AlphaFoldDB" id="Q6A820"/>
<dbReference type="AntiFam" id="ANF00033">
    <property type="entry name" value="Antisense to tmRNA"/>
</dbReference>
<gene>
    <name evidence="1" type="ordered locus">PPA2388</name>
</gene>
<dbReference type="PROSITE" id="PS51257">
    <property type="entry name" value="PROKAR_LIPOPROTEIN"/>
    <property type="match status" value="1"/>
</dbReference>
<organism evidence="1 2">
    <name type="scientific">Cutibacterium acnes (strain DSM 16379 / KPA171202)</name>
    <name type="common">Propionibacterium acnes</name>
    <dbReference type="NCBI Taxonomy" id="267747"/>
    <lineage>
        <taxon>Bacteria</taxon>
        <taxon>Bacillati</taxon>
        <taxon>Actinomycetota</taxon>
        <taxon>Actinomycetes</taxon>
        <taxon>Propionibacteriales</taxon>
        <taxon>Propionibacteriaceae</taxon>
        <taxon>Cutibacterium</taxon>
    </lineage>
</organism>
<dbReference type="Proteomes" id="UP000000603">
    <property type="component" value="Chromosome"/>
</dbReference>
<proteinExistence type="predicted"/>
<dbReference type="EnsemblBacteria" id="AAT83095">
    <property type="protein sequence ID" value="AAT83095"/>
    <property type="gene ID" value="PPA2388"/>
</dbReference>
<protein>
    <submittedName>
        <fullName evidence="1">Uncharacterized protein</fullName>
    </submittedName>
</protein>
<accession>Q6A820</accession>
<dbReference type="KEGG" id="pac:PPA2388"/>